<evidence type="ECO:0000313" key="4">
    <source>
        <dbReference type="EMBL" id="GAD67618.1"/>
    </source>
</evidence>
<feature type="domain" description="N-acetyltransferase" evidence="3">
    <location>
        <begin position="4"/>
        <end position="159"/>
    </location>
</feature>
<keyword evidence="2" id="KW-0012">Acyltransferase</keyword>
<sequence length="159" mass="18625">MLPIRLSAANSHDLNQLNELMFQLHHEHHQQSPEHFKTAEEIEQEKSIARYLDDPECFVFVARFEETLVGFVSGHFCELVSSVSKPVPMGSIDELYVLPAYRKQGIAIQLCQRIERSFKECGVEQMFVEVWHFNDSAVELYKNLGFEHHIHWLRKSIRT</sequence>
<keyword evidence="1 4" id="KW-0808">Transferase</keyword>
<dbReference type="InterPro" id="IPR051556">
    <property type="entry name" value="N-term/lysine_N-AcTrnsfr"/>
</dbReference>
<dbReference type="PANTHER" id="PTHR42919">
    <property type="entry name" value="N-ALPHA-ACETYLTRANSFERASE"/>
    <property type="match status" value="1"/>
</dbReference>
<dbReference type="RefSeq" id="WP_021705589.1">
    <property type="nucleotide sequence ID" value="NZ_BATJ01000008.1"/>
</dbReference>
<dbReference type="Proteomes" id="UP000016570">
    <property type="component" value="Unassembled WGS sequence"/>
</dbReference>
<dbReference type="eggNOG" id="COG0456">
    <property type="taxonomic scope" value="Bacteria"/>
</dbReference>
<protein>
    <submittedName>
        <fullName evidence="4">Putative acetyltransferase</fullName>
    </submittedName>
</protein>
<dbReference type="InterPro" id="IPR016181">
    <property type="entry name" value="Acyl_CoA_acyltransferase"/>
</dbReference>
<dbReference type="STRING" id="1219065.VPR01S_08_02010"/>
<keyword evidence="5" id="KW-1185">Reference proteome</keyword>
<proteinExistence type="predicted"/>
<name>U3BLY2_VIBPR</name>
<gene>
    <name evidence="4" type="ORF">VPR01S_08_02010</name>
</gene>
<dbReference type="SUPFAM" id="SSF55729">
    <property type="entry name" value="Acyl-CoA N-acyltransferases (Nat)"/>
    <property type="match status" value="1"/>
</dbReference>
<evidence type="ECO:0000256" key="1">
    <source>
        <dbReference type="ARBA" id="ARBA00022679"/>
    </source>
</evidence>
<comment type="caution">
    <text evidence="4">The sequence shown here is derived from an EMBL/GenBank/DDBJ whole genome shotgun (WGS) entry which is preliminary data.</text>
</comment>
<dbReference type="Gene3D" id="3.40.630.30">
    <property type="match status" value="1"/>
</dbReference>
<dbReference type="CDD" id="cd04301">
    <property type="entry name" value="NAT_SF"/>
    <property type="match status" value="1"/>
</dbReference>
<dbReference type="GO" id="GO:0016747">
    <property type="term" value="F:acyltransferase activity, transferring groups other than amino-acyl groups"/>
    <property type="evidence" value="ECO:0007669"/>
    <property type="project" value="InterPro"/>
</dbReference>
<evidence type="ECO:0000256" key="2">
    <source>
        <dbReference type="ARBA" id="ARBA00023315"/>
    </source>
</evidence>
<dbReference type="PROSITE" id="PS51186">
    <property type="entry name" value="GNAT"/>
    <property type="match status" value="1"/>
</dbReference>
<reference evidence="4 5" key="1">
    <citation type="submission" date="2013-09" db="EMBL/GenBank/DDBJ databases">
        <title>Whole genome shotgun sequence of Vibrio proteolyticus NBRC 13287.</title>
        <authorList>
            <person name="Isaki S."/>
            <person name="Hosoyama A."/>
            <person name="Numata M."/>
            <person name="Hashimoto M."/>
            <person name="Hosoyama Y."/>
            <person name="Tsuchikane K."/>
            <person name="Noguchi M."/>
            <person name="Hirakata S."/>
            <person name="Ichikawa N."/>
            <person name="Ohji S."/>
            <person name="Yamazoe A."/>
            <person name="Fujita N."/>
        </authorList>
    </citation>
    <scope>NUCLEOTIDE SEQUENCE [LARGE SCALE GENOMIC DNA]</scope>
    <source>
        <strain evidence="4 5">NBRC 13287</strain>
    </source>
</reference>
<dbReference type="InterPro" id="IPR000182">
    <property type="entry name" value="GNAT_dom"/>
</dbReference>
<organism evidence="4 5">
    <name type="scientific">Vibrio proteolyticus NBRC 13287</name>
    <dbReference type="NCBI Taxonomy" id="1219065"/>
    <lineage>
        <taxon>Bacteria</taxon>
        <taxon>Pseudomonadati</taxon>
        <taxon>Pseudomonadota</taxon>
        <taxon>Gammaproteobacteria</taxon>
        <taxon>Vibrionales</taxon>
        <taxon>Vibrionaceae</taxon>
        <taxon>Vibrio</taxon>
    </lineage>
</organism>
<dbReference type="PANTHER" id="PTHR42919:SF8">
    <property type="entry name" value="N-ALPHA-ACETYLTRANSFERASE 50"/>
    <property type="match status" value="1"/>
</dbReference>
<evidence type="ECO:0000313" key="5">
    <source>
        <dbReference type="Proteomes" id="UP000016570"/>
    </source>
</evidence>
<accession>U3BLY2</accession>
<dbReference type="EMBL" id="BATJ01000008">
    <property type="protein sequence ID" value="GAD67618.1"/>
    <property type="molecule type" value="Genomic_DNA"/>
</dbReference>
<dbReference type="Pfam" id="PF00583">
    <property type="entry name" value="Acetyltransf_1"/>
    <property type="match status" value="1"/>
</dbReference>
<evidence type="ECO:0000259" key="3">
    <source>
        <dbReference type="PROSITE" id="PS51186"/>
    </source>
</evidence>
<dbReference type="AlphaFoldDB" id="U3BLY2"/>